<evidence type="ECO:0000256" key="3">
    <source>
        <dbReference type="ARBA" id="ARBA00022448"/>
    </source>
</evidence>
<keyword evidence="6 8" id="KW-1133">Transmembrane helix</keyword>
<evidence type="ECO:0000256" key="6">
    <source>
        <dbReference type="ARBA" id="ARBA00022989"/>
    </source>
</evidence>
<dbReference type="EMBL" id="JBHSMJ010000040">
    <property type="protein sequence ID" value="MFC5451921.1"/>
    <property type="molecule type" value="Genomic_DNA"/>
</dbReference>
<evidence type="ECO:0000256" key="7">
    <source>
        <dbReference type="ARBA" id="ARBA00023136"/>
    </source>
</evidence>
<dbReference type="Pfam" id="PF03845">
    <property type="entry name" value="Spore_permease"/>
    <property type="match status" value="1"/>
</dbReference>
<dbReference type="Proteomes" id="UP001596044">
    <property type="component" value="Unassembled WGS sequence"/>
</dbReference>
<evidence type="ECO:0000256" key="8">
    <source>
        <dbReference type="SAM" id="Phobius"/>
    </source>
</evidence>
<evidence type="ECO:0000256" key="5">
    <source>
        <dbReference type="ARBA" id="ARBA00022692"/>
    </source>
</evidence>
<protein>
    <submittedName>
        <fullName evidence="9">Endospore germination permease</fullName>
    </submittedName>
</protein>
<dbReference type="InterPro" id="IPR004761">
    <property type="entry name" value="Spore_GerAB"/>
</dbReference>
<keyword evidence="3" id="KW-0813">Transport</keyword>
<dbReference type="PANTHER" id="PTHR34975:SF2">
    <property type="entry name" value="SPORE GERMINATION PROTEIN A2"/>
    <property type="match status" value="1"/>
</dbReference>
<evidence type="ECO:0000256" key="2">
    <source>
        <dbReference type="ARBA" id="ARBA00007998"/>
    </source>
</evidence>
<feature type="transmembrane region" description="Helical" evidence="8">
    <location>
        <begin position="334"/>
        <end position="354"/>
    </location>
</feature>
<proteinExistence type="inferred from homology"/>
<evidence type="ECO:0000313" key="10">
    <source>
        <dbReference type="Proteomes" id="UP001596044"/>
    </source>
</evidence>
<dbReference type="NCBIfam" id="TIGR00912">
    <property type="entry name" value="2A0309"/>
    <property type="match status" value="1"/>
</dbReference>
<reference evidence="10" key="1">
    <citation type="journal article" date="2019" name="Int. J. Syst. Evol. Microbiol.">
        <title>The Global Catalogue of Microorganisms (GCM) 10K type strain sequencing project: providing services to taxonomists for standard genome sequencing and annotation.</title>
        <authorList>
            <consortium name="The Broad Institute Genomics Platform"/>
            <consortium name="The Broad Institute Genome Sequencing Center for Infectious Disease"/>
            <person name="Wu L."/>
            <person name="Ma J."/>
        </authorList>
    </citation>
    <scope>NUCLEOTIDE SEQUENCE [LARGE SCALE GENOMIC DNA]</scope>
    <source>
        <strain evidence="10">KACC 11904</strain>
    </source>
</reference>
<comment type="subcellular location">
    <subcellularLocation>
        <location evidence="1">Membrane</location>
        <topology evidence="1">Multi-pass membrane protein</topology>
    </subcellularLocation>
</comment>
<feature type="transmembrane region" description="Helical" evidence="8">
    <location>
        <begin position="148"/>
        <end position="165"/>
    </location>
</feature>
<feature type="transmembrane region" description="Helical" evidence="8">
    <location>
        <begin position="12"/>
        <end position="30"/>
    </location>
</feature>
<feature type="transmembrane region" description="Helical" evidence="8">
    <location>
        <begin position="119"/>
        <end position="136"/>
    </location>
</feature>
<keyword evidence="10" id="KW-1185">Reference proteome</keyword>
<accession>A0ABW0KH44</accession>
<keyword evidence="5 8" id="KW-0812">Transmembrane</keyword>
<evidence type="ECO:0000256" key="4">
    <source>
        <dbReference type="ARBA" id="ARBA00022544"/>
    </source>
</evidence>
<dbReference type="PANTHER" id="PTHR34975">
    <property type="entry name" value="SPORE GERMINATION PROTEIN A2"/>
    <property type="match status" value="1"/>
</dbReference>
<gene>
    <name evidence="9" type="ORF">ACFPOG_27330</name>
</gene>
<feature type="transmembrane region" description="Helical" evidence="8">
    <location>
        <begin position="269"/>
        <end position="293"/>
    </location>
</feature>
<comment type="caution">
    <text evidence="9">The sequence shown here is derived from an EMBL/GenBank/DDBJ whole genome shotgun (WGS) entry which is preliminary data.</text>
</comment>
<feature type="transmembrane region" description="Helical" evidence="8">
    <location>
        <begin position="83"/>
        <end position="113"/>
    </location>
</feature>
<sequence length="366" mass="42341">MKKYALNDITFMQYVFLLHGAQIGVGLISLPSMLGEIAGMDGWITLIISWAISLGVSLLIISTMKKHPEDTIYDLLPRYFGKVAGTGLNVIFILYFLYAFYITFTTSVFIINLQQLPKTPNYLIVLLFALPLYTVARSHIRVIGRYAELTYWLFIWLLLLYMYPIRDAVWVNLLPVLREGWVPVLQGLKMTVFSFLGFETAFILYPFLKHKEMAVKGIVIANSMTLIIYLIIVLVCFLFFSPDDIANIKYPTIKVLKVIEFRFFERFDVIILLGYIIMLSRIWIIYVYYSVFGSSQLLGKQDHRSHLRIVVLVLVVLSFFYSPTSRQITLLDKGLSRFGFFTAYLFPVLLWIVVSLRRRFSKGAVQ</sequence>
<feature type="transmembrane region" description="Helical" evidence="8">
    <location>
        <begin position="42"/>
        <end position="62"/>
    </location>
</feature>
<comment type="similarity">
    <text evidence="2">Belongs to the amino acid-polyamine-organocation (APC) superfamily. Spore germination protein (SGP) (TC 2.A.3.9) family.</text>
</comment>
<feature type="transmembrane region" description="Helical" evidence="8">
    <location>
        <begin position="305"/>
        <end position="322"/>
    </location>
</feature>
<evidence type="ECO:0000256" key="1">
    <source>
        <dbReference type="ARBA" id="ARBA00004141"/>
    </source>
</evidence>
<keyword evidence="4" id="KW-0309">Germination</keyword>
<dbReference type="RefSeq" id="WP_270879877.1">
    <property type="nucleotide sequence ID" value="NZ_JAQFVF010000027.1"/>
</dbReference>
<dbReference type="Gene3D" id="1.20.1740.10">
    <property type="entry name" value="Amino acid/polyamine transporter I"/>
    <property type="match status" value="1"/>
</dbReference>
<feature type="transmembrane region" description="Helical" evidence="8">
    <location>
        <begin position="219"/>
        <end position="240"/>
    </location>
</feature>
<name>A0ABW0KH44_9BACL</name>
<evidence type="ECO:0000313" key="9">
    <source>
        <dbReference type="EMBL" id="MFC5451921.1"/>
    </source>
</evidence>
<organism evidence="9 10">
    <name type="scientific">Paenibacillus aestuarii</name>
    <dbReference type="NCBI Taxonomy" id="516965"/>
    <lineage>
        <taxon>Bacteria</taxon>
        <taxon>Bacillati</taxon>
        <taxon>Bacillota</taxon>
        <taxon>Bacilli</taxon>
        <taxon>Bacillales</taxon>
        <taxon>Paenibacillaceae</taxon>
        <taxon>Paenibacillus</taxon>
    </lineage>
</organism>
<keyword evidence="7 8" id="KW-0472">Membrane</keyword>
<feature type="transmembrane region" description="Helical" evidence="8">
    <location>
        <begin position="185"/>
        <end position="207"/>
    </location>
</feature>